<gene>
    <name evidence="2" type="ORF">TIS948_LOCUS6818</name>
</gene>
<feature type="transmembrane region" description="Helical" evidence="1">
    <location>
        <begin position="118"/>
        <end position="139"/>
    </location>
</feature>
<name>A0A817NBK9_9BILA</name>
<feature type="transmembrane region" description="Helical" evidence="1">
    <location>
        <begin position="15"/>
        <end position="33"/>
    </location>
</feature>
<reference evidence="2" key="1">
    <citation type="submission" date="2021-02" db="EMBL/GenBank/DDBJ databases">
        <authorList>
            <person name="Nowell W R."/>
        </authorList>
    </citation>
    <scope>NUCLEOTIDE SEQUENCE</scope>
</reference>
<keyword evidence="1" id="KW-0812">Transmembrane</keyword>
<evidence type="ECO:0000313" key="2">
    <source>
        <dbReference type="EMBL" id="CAF3098500.1"/>
    </source>
</evidence>
<dbReference type="SUPFAM" id="SSF81321">
    <property type="entry name" value="Family A G protein-coupled receptor-like"/>
    <property type="match status" value="1"/>
</dbReference>
<dbReference type="Gene3D" id="1.20.1070.10">
    <property type="entry name" value="Rhodopsin 7-helix transmembrane proteins"/>
    <property type="match status" value="1"/>
</dbReference>
<evidence type="ECO:0000313" key="3">
    <source>
        <dbReference type="Proteomes" id="UP000663825"/>
    </source>
</evidence>
<feature type="transmembrane region" description="Helical" evidence="1">
    <location>
        <begin position="151"/>
        <end position="172"/>
    </location>
</feature>
<protein>
    <submittedName>
        <fullName evidence="2">Uncharacterized protein</fullName>
    </submittedName>
</protein>
<keyword evidence="1" id="KW-0472">Membrane</keyword>
<proteinExistence type="predicted"/>
<evidence type="ECO:0000256" key="1">
    <source>
        <dbReference type="SAM" id="Phobius"/>
    </source>
</evidence>
<sequence>MTLITTSTISKNPRVAINSSIITLLIHLVMHIHELVYYRTVQGPHSSAVLCITDFHTNIVDTYNRTMTFIHHMAPFCVQIVTITLLIAFTARRRSKTTGKRMTFTRQLIKQFSTQKELYTMPTIIILSALPQIILTFSLACTELNGLKQHALLVAYLLSFAPQLLGFVLYVLPSSAYKKEFSETKIGKSFIKWM</sequence>
<dbReference type="Proteomes" id="UP000663825">
    <property type="component" value="Unassembled WGS sequence"/>
</dbReference>
<accession>A0A817NBK9</accession>
<feature type="transmembrane region" description="Helical" evidence="1">
    <location>
        <begin position="69"/>
        <end position="91"/>
    </location>
</feature>
<dbReference type="AlphaFoldDB" id="A0A817NBK9"/>
<dbReference type="OrthoDB" id="10060695at2759"/>
<organism evidence="2 3">
    <name type="scientific">Rotaria socialis</name>
    <dbReference type="NCBI Taxonomy" id="392032"/>
    <lineage>
        <taxon>Eukaryota</taxon>
        <taxon>Metazoa</taxon>
        <taxon>Spiralia</taxon>
        <taxon>Gnathifera</taxon>
        <taxon>Rotifera</taxon>
        <taxon>Eurotatoria</taxon>
        <taxon>Bdelloidea</taxon>
        <taxon>Philodinida</taxon>
        <taxon>Philodinidae</taxon>
        <taxon>Rotaria</taxon>
    </lineage>
</organism>
<keyword evidence="1" id="KW-1133">Transmembrane helix</keyword>
<comment type="caution">
    <text evidence="2">The sequence shown here is derived from an EMBL/GenBank/DDBJ whole genome shotgun (WGS) entry which is preliminary data.</text>
</comment>
<dbReference type="EMBL" id="CAJNXB010000777">
    <property type="protein sequence ID" value="CAF3098500.1"/>
    <property type="molecule type" value="Genomic_DNA"/>
</dbReference>